<gene>
    <name evidence="5" type="primary">speE</name>
    <name evidence="10" type="ORF">DFR31_1635</name>
</gene>
<feature type="binding site" evidence="5">
    <location>
        <position position="35"/>
    </location>
    <ligand>
        <name>S-methyl-5'-thioadenosine</name>
        <dbReference type="ChEBI" id="CHEBI:17509"/>
    </ligand>
</feature>
<feature type="active site" description="Proton acceptor" evidence="5 6">
    <location>
        <position position="160"/>
    </location>
</feature>
<dbReference type="EMBL" id="RCDA01000001">
    <property type="protein sequence ID" value="RLK51689.1"/>
    <property type="molecule type" value="Genomic_DNA"/>
</dbReference>
<dbReference type="InterPro" id="IPR030374">
    <property type="entry name" value="PABS"/>
</dbReference>
<dbReference type="HAMAP" id="MF_00198">
    <property type="entry name" value="Spermidine_synth"/>
    <property type="match status" value="1"/>
</dbReference>
<dbReference type="UniPathway" id="UPA00248">
    <property type="reaction ID" value="UER00314"/>
</dbReference>
<keyword evidence="3 5" id="KW-0745">Spermidine biosynthesis</keyword>
<feature type="domain" description="PABS" evidence="9">
    <location>
        <begin position="5"/>
        <end position="242"/>
    </location>
</feature>
<dbReference type="InterPro" id="IPR037163">
    <property type="entry name" value="Spermidine_synt_N_sf"/>
</dbReference>
<evidence type="ECO:0000256" key="7">
    <source>
        <dbReference type="RuleBase" id="RU003836"/>
    </source>
</evidence>
<dbReference type="EC" id="2.5.1.16" evidence="5"/>
<comment type="function">
    <text evidence="5">Catalyzes the irreversible transfer of a propylamine group from the amino donor S-adenosylmethioninamine (decarboxy-AdoMet) to putrescine (1,4-diaminobutane) to yield spermidine.</text>
</comment>
<comment type="pathway">
    <text evidence="5">Amine and polyamine biosynthesis; spermidine biosynthesis; spermidine from putrescine: step 1/1.</text>
</comment>
<organism evidence="10 11">
    <name type="scientific">Alkalispirillum mobile</name>
    <dbReference type="NCBI Taxonomy" id="85925"/>
    <lineage>
        <taxon>Bacteria</taxon>
        <taxon>Pseudomonadati</taxon>
        <taxon>Pseudomonadota</taxon>
        <taxon>Gammaproteobacteria</taxon>
        <taxon>Chromatiales</taxon>
        <taxon>Ectothiorhodospiraceae</taxon>
        <taxon>Alkalispirillum</taxon>
    </lineage>
</organism>
<evidence type="ECO:0000256" key="2">
    <source>
        <dbReference type="ARBA" id="ARBA00022679"/>
    </source>
</evidence>
<evidence type="ECO:0000256" key="1">
    <source>
        <dbReference type="ARBA" id="ARBA00007867"/>
    </source>
</evidence>
<feature type="binding site" evidence="5">
    <location>
        <position position="90"/>
    </location>
    <ligand>
        <name>spermidine</name>
        <dbReference type="ChEBI" id="CHEBI:57834"/>
    </ligand>
</feature>
<dbReference type="Pfam" id="PF01564">
    <property type="entry name" value="Spermine_synth"/>
    <property type="match status" value="1"/>
</dbReference>
<feature type="binding site" evidence="5">
    <location>
        <begin position="141"/>
        <end position="142"/>
    </location>
    <ligand>
        <name>S-methyl-5'-thioadenosine</name>
        <dbReference type="ChEBI" id="CHEBI:17509"/>
    </ligand>
</feature>
<evidence type="ECO:0000256" key="4">
    <source>
        <dbReference type="ARBA" id="ARBA00023115"/>
    </source>
</evidence>
<feature type="binding site" evidence="5">
    <location>
        <position position="110"/>
    </location>
    <ligand>
        <name>S-methyl-5'-thioadenosine</name>
        <dbReference type="ChEBI" id="CHEBI:17509"/>
    </ligand>
</feature>
<keyword evidence="4 5" id="KW-0620">Polyamine biosynthesis</keyword>
<dbReference type="InterPro" id="IPR029063">
    <property type="entry name" value="SAM-dependent_MTases_sf"/>
</dbReference>
<dbReference type="InterPro" id="IPR001045">
    <property type="entry name" value="Spermi_synthase"/>
</dbReference>
<dbReference type="PROSITE" id="PS01330">
    <property type="entry name" value="PABS_1"/>
    <property type="match status" value="1"/>
</dbReference>
<dbReference type="Proteomes" id="UP000275461">
    <property type="component" value="Unassembled WGS sequence"/>
</dbReference>
<dbReference type="PANTHER" id="PTHR11558:SF11">
    <property type="entry name" value="SPERMIDINE SYNTHASE"/>
    <property type="match status" value="1"/>
</dbReference>
<evidence type="ECO:0000313" key="11">
    <source>
        <dbReference type="Proteomes" id="UP000275461"/>
    </source>
</evidence>
<dbReference type="PANTHER" id="PTHR11558">
    <property type="entry name" value="SPERMIDINE/SPERMINE SYNTHASE"/>
    <property type="match status" value="1"/>
</dbReference>
<dbReference type="GO" id="GO:0004766">
    <property type="term" value="F:spermidine synthase activity"/>
    <property type="evidence" value="ECO:0007669"/>
    <property type="project" value="UniProtKB-UniRule"/>
</dbReference>
<evidence type="ECO:0000313" key="10">
    <source>
        <dbReference type="EMBL" id="RLK51689.1"/>
    </source>
</evidence>
<comment type="similarity">
    <text evidence="1 5 7">Belongs to the spermidine/spermine synthase family.</text>
</comment>
<sequence length="286" mass="31954">MIGKGNWFTEVMEDEGMAFSLRVREKLHEERTAFQHIEVYETEAWGRLLVIDGCVMLTSRDNFVYHEMMSHPALFTHPDPRRVAIIGGGDCGMLREVLKHPGVESVVQVDIDAGVTRAAERYFPELTESNDDPRASLLFDDGVAWIENQPTGSLDLVIVDSTDPVGVAEGLFGPAFLGQVHRVLGEQGLMVQQSESPILHRDTILARLHGHMRQSGYARVVTLQYPVVSYPSGWWSATVASKGPHPADFRDQDARHKPFATHYYNADIHRAALAAPEFCKGLFTDQ</sequence>
<dbReference type="CDD" id="cd02440">
    <property type="entry name" value="AdoMet_MTases"/>
    <property type="match status" value="1"/>
</dbReference>
<evidence type="ECO:0000256" key="8">
    <source>
        <dbReference type="RuleBase" id="RU003837"/>
    </source>
</evidence>
<dbReference type="NCBIfam" id="TIGR00417">
    <property type="entry name" value="speE"/>
    <property type="match status" value="1"/>
</dbReference>
<feature type="binding site" evidence="5">
    <location>
        <position position="66"/>
    </location>
    <ligand>
        <name>spermidine</name>
        <dbReference type="ChEBI" id="CHEBI:57834"/>
    </ligand>
</feature>
<dbReference type="NCBIfam" id="NF002010">
    <property type="entry name" value="PRK00811.1"/>
    <property type="match status" value="1"/>
</dbReference>
<protein>
    <recommendedName>
        <fullName evidence="5">Polyamine aminopropyltransferase</fullName>
    </recommendedName>
    <alternativeName>
        <fullName evidence="5">Putrescine aminopropyltransferase</fullName>
        <shortName evidence="5">PAPT</shortName>
    </alternativeName>
    <alternativeName>
        <fullName evidence="5">Spermidine synthase</fullName>
        <shortName evidence="5">SPDS</shortName>
        <shortName evidence="5">SPDSY</shortName>
        <ecNumber evidence="5">2.5.1.16</ecNumber>
    </alternativeName>
</protein>
<dbReference type="AlphaFoldDB" id="A0A498C961"/>
<comment type="catalytic activity">
    <reaction evidence="5 8">
        <text>S-adenosyl 3-(methylsulfanyl)propylamine + putrescine = S-methyl-5'-thioadenosine + spermidine + H(+)</text>
        <dbReference type="Rhea" id="RHEA:12721"/>
        <dbReference type="ChEBI" id="CHEBI:15378"/>
        <dbReference type="ChEBI" id="CHEBI:17509"/>
        <dbReference type="ChEBI" id="CHEBI:57443"/>
        <dbReference type="ChEBI" id="CHEBI:57834"/>
        <dbReference type="ChEBI" id="CHEBI:326268"/>
        <dbReference type="EC" id="2.5.1.16"/>
    </reaction>
</comment>
<evidence type="ECO:0000256" key="5">
    <source>
        <dbReference type="HAMAP-Rule" id="MF_00198"/>
    </source>
</evidence>
<dbReference type="RefSeq" id="WP_121442080.1">
    <property type="nucleotide sequence ID" value="NZ_RCDA01000001.1"/>
</dbReference>
<dbReference type="GO" id="GO:0005829">
    <property type="term" value="C:cytosol"/>
    <property type="evidence" value="ECO:0007669"/>
    <property type="project" value="TreeGrafter"/>
</dbReference>
<dbReference type="InterPro" id="IPR035246">
    <property type="entry name" value="Spermidine_synt_N"/>
</dbReference>
<comment type="subunit">
    <text evidence="5">Homodimer or homotetramer.</text>
</comment>
<dbReference type="OrthoDB" id="9793120at2"/>
<dbReference type="Gene3D" id="2.30.140.10">
    <property type="entry name" value="Spermidine synthase, tetramerisation domain"/>
    <property type="match status" value="1"/>
</dbReference>
<reference evidence="10 11" key="1">
    <citation type="submission" date="2018-10" db="EMBL/GenBank/DDBJ databases">
        <title>Genomic Encyclopedia of Type Strains, Phase IV (KMG-IV): sequencing the most valuable type-strain genomes for metagenomic binning, comparative biology and taxonomic classification.</title>
        <authorList>
            <person name="Goeker M."/>
        </authorList>
    </citation>
    <scope>NUCLEOTIDE SEQUENCE [LARGE SCALE GENOMIC DNA]</scope>
    <source>
        <strain evidence="10 11">DSM 12769</strain>
    </source>
</reference>
<evidence type="ECO:0000256" key="6">
    <source>
        <dbReference type="PROSITE-ProRule" id="PRU00354"/>
    </source>
</evidence>
<comment type="caution">
    <text evidence="10">The sequence shown here is derived from an EMBL/GenBank/DDBJ whole genome shotgun (WGS) entry which is preliminary data.</text>
</comment>
<proteinExistence type="inferred from homology"/>
<keyword evidence="2 5" id="KW-0808">Transferase</keyword>
<dbReference type="GO" id="GO:0008295">
    <property type="term" value="P:spermidine biosynthetic process"/>
    <property type="evidence" value="ECO:0007669"/>
    <property type="project" value="UniProtKB-UniRule"/>
</dbReference>
<dbReference type="PROSITE" id="PS51006">
    <property type="entry name" value="PABS_2"/>
    <property type="match status" value="1"/>
</dbReference>
<dbReference type="Pfam" id="PF17284">
    <property type="entry name" value="Spermine_synt_N"/>
    <property type="match status" value="1"/>
</dbReference>
<evidence type="ECO:0000259" key="9">
    <source>
        <dbReference type="PROSITE" id="PS51006"/>
    </source>
</evidence>
<accession>A0A498C961</accession>
<comment type="caution">
    <text evidence="5">Lacks conserved residue(s) required for the propagation of feature annotation.</text>
</comment>
<feature type="binding site" evidence="5">
    <location>
        <begin position="160"/>
        <end position="163"/>
    </location>
    <ligand>
        <name>spermidine</name>
        <dbReference type="ChEBI" id="CHEBI:57834"/>
    </ligand>
</feature>
<keyword evidence="11" id="KW-1185">Reference proteome</keyword>
<dbReference type="Gene3D" id="3.40.50.150">
    <property type="entry name" value="Vaccinia Virus protein VP39"/>
    <property type="match status" value="1"/>
</dbReference>
<evidence type="ECO:0000256" key="3">
    <source>
        <dbReference type="ARBA" id="ARBA00023066"/>
    </source>
</evidence>
<name>A0A498C961_9GAMM</name>
<dbReference type="InterPro" id="IPR030373">
    <property type="entry name" value="PABS_CS"/>
</dbReference>
<dbReference type="SUPFAM" id="SSF53335">
    <property type="entry name" value="S-adenosyl-L-methionine-dependent methyltransferases"/>
    <property type="match status" value="1"/>
</dbReference>